<feature type="region of interest" description="Disordered" evidence="1">
    <location>
        <begin position="1"/>
        <end position="25"/>
    </location>
</feature>
<name>A0A699UYT9_TANCI</name>
<dbReference type="EMBL" id="BKCJ011372026">
    <property type="protein sequence ID" value="GFD26811.1"/>
    <property type="molecule type" value="Genomic_DNA"/>
</dbReference>
<accession>A0A699UYT9</accession>
<feature type="non-terminal residue" evidence="2">
    <location>
        <position position="86"/>
    </location>
</feature>
<sequence>MSDSKDFVTPPSPDYVPGLEHPSSPAYIPEFVSEPVYPEFMPPEDDVLLAKEQPLPATVSPTTDSPGYISESNPEEDLEEDPEEDD</sequence>
<organism evidence="2">
    <name type="scientific">Tanacetum cinerariifolium</name>
    <name type="common">Dalmatian daisy</name>
    <name type="synonym">Chrysanthemum cinerariifolium</name>
    <dbReference type="NCBI Taxonomy" id="118510"/>
    <lineage>
        <taxon>Eukaryota</taxon>
        <taxon>Viridiplantae</taxon>
        <taxon>Streptophyta</taxon>
        <taxon>Embryophyta</taxon>
        <taxon>Tracheophyta</taxon>
        <taxon>Spermatophyta</taxon>
        <taxon>Magnoliopsida</taxon>
        <taxon>eudicotyledons</taxon>
        <taxon>Gunneridae</taxon>
        <taxon>Pentapetalae</taxon>
        <taxon>asterids</taxon>
        <taxon>campanulids</taxon>
        <taxon>Asterales</taxon>
        <taxon>Asteraceae</taxon>
        <taxon>Asteroideae</taxon>
        <taxon>Anthemideae</taxon>
        <taxon>Anthemidinae</taxon>
        <taxon>Tanacetum</taxon>
    </lineage>
</organism>
<protein>
    <recommendedName>
        <fullName evidence="3">Reverse transcriptase domain-containing protein</fullName>
    </recommendedName>
</protein>
<reference evidence="2" key="1">
    <citation type="journal article" date="2019" name="Sci. Rep.">
        <title>Draft genome of Tanacetum cinerariifolium, the natural source of mosquito coil.</title>
        <authorList>
            <person name="Yamashiro T."/>
            <person name="Shiraishi A."/>
            <person name="Satake H."/>
            <person name="Nakayama K."/>
        </authorList>
    </citation>
    <scope>NUCLEOTIDE SEQUENCE</scope>
</reference>
<proteinExistence type="predicted"/>
<evidence type="ECO:0000313" key="2">
    <source>
        <dbReference type="EMBL" id="GFD26811.1"/>
    </source>
</evidence>
<feature type="region of interest" description="Disordered" evidence="1">
    <location>
        <begin position="38"/>
        <end position="86"/>
    </location>
</feature>
<gene>
    <name evidence="2" type="ORF">Tci_898780</name>
</gene>
<evidence type="ECO:0000256" key="1">
    <source>
        <dbReference type="SAM" id="MobiDB-lite"/>
    </source>
</evidence>
<evidence type="ECO:0008006" key="3">
    <source>
        <dbReference type="Google" id="ProtNLM"/>
    </source>
</evidence>
<comment type="caution">
    <text evidence="2">The sequence shown here is derived from an EMBL/GenBank/DDBJ whole genome shotgun (WGS) entry which is preliminary data.</text>
</comment>
<feature type="compositionally biased region" description="Acidic residues" evidence="1">
    <location>
        <begin position="73"/>
        <end position="86"/>
    </location>
</feature>
<dbReference type="AlphaFoldDB" id="A0A699UYT9"/>